<keyword evidence="2" id="KW-0472">Membrane</keyword>
<sequence length="424" mass="44834">MSTGAPEPSTTRPPSEGGWSRFGAELPTGGSGTDGPDPVGTASAPLGAGGSSRWDPIPPFRPSGDRDAYDEVIWGADLGLAATTSGPADGPVVTGHGLTPTGSVPATPPRGRLPETPVEYPQLLRGPTRARWRPLATLLVFLALFAVLSVTPFLVAMAYAAVTGVGDIELWMDEQLAEGAVTEPGGYLFLMFSLIILIPAAMLSIWAVHRIRPRFLSSVAGGLRWRWLLRCVVVLAPLWVVYLTVSTIVDPPQSPRSTDWLALLIIGLLLTPWQAAAEEYAFRGWLAQNIGAYFARPLVAFLVPTVIAAAAFAAAHGSPDPWILADLALFSVVASVMTWRTGGLEAAIVMHAVNNVGIDIVVSAVGGFDESLVGAETTSSPLSFAISAALSLIALGLVLWQARRRGLDRFYRPTAPRESGLRTS</sequence>
<keyword evidence="5" id="KW-1185">Reference proteome</keyword>
<name>A0ABP7EJP1_9ACTN</name>
<evidence type="ECO:0000256" key="1">
    <source>
        <dbReference type="SAM" id="MobiDB-lite"/>
    </source>
</evidence>
<evidence type="ECO:0000313" key="4">
    <source>
        <dbReference type="EMBL" id="GAA3720137.1"/>
    </source>
</evidence>
<feature type="region of interest" description="Disordered" evidence="1">
    <location>
        <begin position="97"/>
        <end position="118"/>
    </location>
</feature>
<feature type="transmembrane region" description="Helical" evidence="2">
    <location>
        <begin position="135"/>
        <end position="162"/>
    </location>
</feature>
<dbReference type="RefSeq" id="WP_344814748.1">
    <property type="nucleotide sequence ID" value="NZ_BAAAYX010000035.1"/>
</dbReference>
<keyword evidence="2" id="KW-0812">Transmembrane</keyword>
<gene>
    <name evidence="4" type="ORF">GCM10022204_45350</name>
</gene>
<keyword evidence="2" id="KW-1133">Transmembrane helix</keyword>
<feature type="transmembrane region" description="Helical" evidence="2">
    <location>
        <begin position="322"/>
        <end position="339"/>
    </location>
</feature>
<feature type="transmembrane region" description="Helical" evidence="2">
    <location>
        <begin position="346"/>
        <end position="368"/>
    </location>
</feature>
<protein>
    <recommendedName>
        <fullName evidence="3">CAAX prenyl protease 2/Lysostaphin resistance protein A-like domain-containing protein</fullName>
    </recommendedName>
</protein>
<organism evidence="4 5">
    <name type="scientific">Microlunatus aurantiacus</name>
    <dbReference type="NCBI Taxonomy" id="446786"/>
    <lineage>
        <taxon>Bacteria</taxon>
        <taxon>Bacillati</taxon>
        <taxon>Actinomycetota</taxon>
        <taxon>Actinomycetes</taxon>
        <taxon>Propionibacteriales</taxon>
        <taxon>Propionibacteriaceae</taxon>
        <taxon>Microlunatus</taxon>
    </lineage>
</organism>
<reference evidence="5" key="1">
    <citation type="journal article" date="2019" name="Int. J. Syst. Evol. Microbiol.">
        <title>The Global Catalogue of Microorganisms (GCM) 10K type strain sequencing project: providing services to taxonomists for standard genome sequencing and annotation.</title>
        <authorList>
            <consortium name="The Broad Institute Genomics Platform"/>
            <consortium name="The Broad Institute Genome Sequencing Center for Infectious Disease"/>
            <person name="Wu L."/>
            <person name="Ma J."/>
        </authorList>
    </citation>
    <scope>NUCLEOTIDE SEQUENCE [LARGE SCALE GENOMIC DNA]</scope>
    <source>
        <strain evidence="5">JCM 16548</strain>
    </source>
</reference>
<dbReference type="InterPro" id="IPR003675">
    <property type="entry name" value="Rce1/LyrA-like_dom"/>
</dbReference>
<feature type="transmembrane region" description="Helical" evidence="2">
    <location>
        <begin position="186"/>
        <end position="206"/>
    </location>
</feature>
<dbReference type="Pfam" id="PF02517">
    <property type="entry name" value="Rce1-like"/>
    <property type="match status" value="1"/>
</dbReference>
<accession>A0ABP7EJP1</accession>
<feature type="transmembrane region" description="Helical" evidence="2">
    <location>
        <begin position="260"/>
        <end position="277"/>
    </location>
</feature>
<comment type="caution">
    <text evidence="4">The sequence shown here is derived from an EMBL/GenBank/DDBJ whole genome shotgun (WGS) entry which is preliminary data.</text>
</comment>
<evidence type="ECO:0000256" key="2">
    <source>
        <dbReference type="SAM" id="Phobius"/>
    </source>
</evidence>
<feature type="transmembrane region" description="Helical" evidence="2">
    <location>
        <begin position="227"/>
        <end position="248"/>
    </location>
</feature>
<feature type="region of interest" description="Disordered" evidence="1">
    <location>
        <begin position="1"/>
        <end position="66"/>
    </location>
</feature>
<dbReference type="Proteomes" id="UP001500051">
    <property type="component" value="Unassembled WGS sequence"/>
</dbReference>
<evidence type="ECO:0000259" key="3">
    <source>
        <dbReference type="Pfam" id="PF02517"/>
    </source>
</evidence>
<feature type="domain" description="CAAX prenyl protease 2/Lysostaphin resistance protein A-like" evidence="3">
    <location>
        <begin position="263"/>
        <end position="356"/>
    </location>
</feature>
<feature type="transmembrane region" description="Helical" evidence="2">
    <location>
        <begin position="380"/>
        <end position="400"/>
    </location>
</feature>
<proteinExistence type="predicted"/>
<dbReference type="EMBL" id="BAAAYX010000035">
    <property type="protein sequence ID" value="GAA3720137.1"/>
    <property type="molecule type" value="Genomic_DNA"/>
</dbReference>
<feature type="compositionally biased region" description="Polar residues" evidence="1">
    <location>
        <begin position="1"/>
        <end position="13"/>
    </location>
</feature>
<feature type="transmembrane region" description="Helical" evidence="2">
    <location>
        <begin position="298"/>
        <end position="316"/>
    </location>
</feature>
<evidence type="ECO:0000313" key="5">
    <source>
        <dbReference type="Proteomes" id="UP001500051"/>
    </source>
</evidence>